<dbReference type="Pfam" id="PF08885">
    <property type="entry name" value="GSCFA"/>
    <property type="match status" value="1"/>
</dbReference>
<dbReference type="EMBL" id="CP023737">
    <property type="protein sequence ID" value="ATQ68081.1"/>
    <property type="molecule type" value="Genomic_DNA"/>
</dbReference>
<feature type="region of interest" description="Disordered" evidence="1">
    <location>
        <begin position="312"/>
        <end position="353"/>
    </location>
</feature>
<evidence type="ECO:0000259" key="2">
    <source>
        <dbReference type="Pfam" id="PF08885"/>
    </source>
</evidence>
<feature type="compositionally biased region" description="Basic and acidic residues" evidence="1">
    <location>
        <begin position="344"/>
        <end position="353"/>
    </location>
</feature>
<feature type="domain" description="GSCFA" evidence="2">
    <location>
        <begin position="44"/>
        <end position="303"/>
    </location>
</feature>
<name>A0A2D2CZ99_METT3</name>
<sequence length="353" mass="38501">MKRGASHPYLALPDTAFWSRSVARGYDAQALVGAEAPLLRADDRIMSAGSCFAANIIPFFESAGFPYVRTECVEEADRYGYHLYSAAYGNIYTARQLRQMLERVAGDFRPVEDRWAIDEAVIDPFRPGLPDPAGSDEEFDLILASHHERIREAIAQASLFVFTLGLTEAWVSRADGAVFPACPGTIAGAFDPDRHAFVNFRSGETRDDLIAAVRLLKRFNPAIRVMATVSPVPLVATASGAHVQRATAYSKAALRAACEETAMDCPDLVYFPAYEIVTGPHSAGFFEADLRSVSPAGVQAVMDVLFRHSDRPARPAGERAAAEAMRRARELSKALSERECEEMAADRAPPEAG</sequence>
<reference evidence="4" key="1">
    <citation type="submission" date="2017-10" db="EMBL/GenBank/DDBJ databases">
        <title>Completed PacBio SMRT sequence of Methylosinus trichosporium OB3b reveals presence of a third large plasmid.</title>
        <authorList>
            <person name="Charles T.C."/>
            <person name="Lynch M.D.J."/>
            <person name="Heil J.R."/>
            <person name="Cheng J."/>
        </authorList>
    </citation>
    <scope>NUCLEOTIDE SEQUENCE [LARGE SCALE GENOMIC DNA]</scope>
    <source>
        <strain evidence="4">OB3b</strain>
    </source>
</reference>
<dbReference type="KEGG" id="mtw:CQW49_09395"/>
<gene>
    <name evidence="3" type="ORF">CQW49_09395</name>
</gene>
<organism evidence="3 4">
    <name type="scientific">Methylosinus trichosporium (strain ATCC 35070 / NCIMB 11131 / UNIQEM 75 / OB3b)</name>
    <dbReference type="NCBI Taxonomy" id="595536"/>
    <lineage>
        <taxon>Bacteria</taxon>
        <taxon>Pseudomonadati</taxon>
        <taxon>Pseudomonadota</taxon>
        <taxon>Alphaproteobacteria</taxon>
        <taxon>Hyphomicrobiales</taxon>
        <taxon>Methylocystaceae</taxon>
        <taxon>Methylosinus</taxon>
    </lineage>
</organism>
<accession>A0A2D2CZ99</accession>
<dbReference type="STRING" id="595536.GCA_000178815_03273"/>
<evidence type="ECO:0000313" key="4">
    <source>
        <dbReference type="Proteomes" id="UP000230709"/>
    </source>
</evidence>
<feature type="compositionally biased region" description="Basic and acidic residues" evidence="1">
    <location>
        <begin position="312"/>
        <end position="338"/>
    </location>
</feature>
<dbReference type="Proteomes" id="UP000230709">
    <property type="component" value="Chromosome"/>
</dbReference>
<evidence type="ECO:0000313" key="3">
    <source>
        <dbReference type="EMBL" id="ATQ68081.1"/>
    </source>
</evidence>
<dbReference type="RefSeq" id="WP_003613954.1">
    <property type="nucleotide sequence ID" value="NZ_ADVE02000001.1"/>
</dbReference>
<dbReference type="InterPro" id="IPR014982">
    <property type="entry name" value="GSCFA"/>
</dbReference>
<protein>
    <submittedName>
        <fullName evidence="3">GSCFA domain-containing protein</fullName>
    </submittedName>
</protein>
<dbReference type="AlphaFoldDB" id="A0A2D2CZ99"/>
<keyword evidence="4" id="KW-1185">Reference proteome</keyword>
<evidence type="ECO:0000256" key="1">
    <source>
        <dbReference type="SAM" id="MobiDB-lite"/>
    </source>
</evidence>
<proteinExistence type="predicted"/>